<feature type="chain" id="PRO_5001461783" evidence="2">
    <location>
        <begin position="25"/>
        <end position="113"/>
    </location>
</feature>
<gene>
    <name evidence="3" type="ORF">AW08_00666</name>
</gene>
<protein>
    <submittedName>
        <fullName evidence="3">Uncharacterized protein</fullName>
    </submittedName>
</protein>
<evidence type="ECO:0000313" key="4">
    <source>
        <dbReference type="Proteomes" id="UP000020218"/>
    </source>
</evidence>
<evidence type="ECO:0000313" key="3">
    <source>
        <dbReference type="EMBL" id="EXI68844.1"/>
    </source>
</evidence>
<dbReference type="AlphaFoldDB" id="A0A011PR69"/>
<dbReference type="EMBL" id="JFAX01000003">
    <property type="protein sequence ID" value="EXI68844.1"/>
    <property type="molecule type" value="Genomic_DNA"/>
</dbReference>
<feature type="compositionally biased region" description="Basic and acidic residues" evidence="1">
    <location>
        <begin position="81"/>
        <end position="93"/>
    </location>
</feature>
<dbReference type="Proteomes" id="UP000020218">
    <property type="component" value="Unassembled WGS sequence"/>
</dbReference>
<dbReference type="PATRIC" id="fig|1454001.3.peg.844"/>
<accession>A0A011PR69</accession>
<feature type="region of interest" description="Disordered" evidence="1">
    <location>
        <begin position="60"/>
        <end position="113"/>
    </location>
</feature>
<keyword evidence="4" id="KW-1185">Reference proteome</keyword>
<comment type="caution">
    <text evidence="3">The sequence shown here is derived from an EMBL/GenBank/DDBJ whole genome shotgun (WGS) entry which is preliminary data.</text>
</comment>
<evidence type="ECO:0000256" key="2">
    <source>
        <dbReference type="SAM" id="SignalP"/>
    </source>
</evidence>
<organism evidence="3 4">
    <name type="scientific">Candidatus Accumulibacter adjunctus</name>
    <dbReference type="NCBI Taxonomy" id="1454001"/>
    <lineage>
        <taxon>Bacteria</taxon>
        <taxon>Pseudomonadati</taxon>
        <taxon>Pseudomonadota</taxon>
        <taxon>Betaproteobacteria</taxon>
        <taxon>Candidatus Accumulibacter</taxon>
    </lineage>
</organism>
<keyword evidence="2" id="KW-0732">Signal</keyword>
<feature type="signal peptide" evidence="2">
    <location>
        <begin position="1"/>
        <end position="24"/>
    </location>
</feature>
<proteinExistence type="predicted"/>
<reference evidence="3" key="1">
    <citation type="submission" date="2014-02" db="EMBL/GenBank/DDBJ databases">
        <title>Expanding our view of genomic diversity in Candidatus Accumulibacter clades.</title>
        <authorList>
            <person name="Skennerton C.T."/>
            <person name="Barr J.J."/>
            <person name="Slater F.R."/>
            <person name="Bond P.L."/>
            <person name="Tyson G.W."/>
        </authorList>
    </citation>
    <scope>NUCLEOTIDE SEQUENCE [LARGE SCALE GENOMIC DNA]</scope>
</reference>
<name>A0A011PR69_9PROT</name>
<dbReference type="STRING" id="1454001.AW08_00666"/>
<sequence length="113" mass="12915">MRTLISSTALLASLVQAIVGAAEAATATVPTQEVLEMFAQRERARSEQLWLRSYLQPPLEPPFAPRHPQRPDWQDPWWRPPRSEPSRDGRDLPCRPTQHPPPPYRRCPEAGGW</sequence>
<evidence type="ECO:0000256" key="1">
    <source>
        <dbReference type="SAM" id="MobiDB-lite"/>
    </source>
</evidence>